<dbReference type="EMBL" id="DVKI01000048">
    <property type="protein sequence ID" value="HIT17057.1"/>
    <property type="molecule type" value="Genomic_DNA"/>
</dbReference>
<dbReference type="InterPro" id="IPR023574">
    <property type="entry name" value="Ribosomal_uL4_dom_sf"/>
</dbReference>
<organism evidence="8 9">
    <name type="scientific">Candidatus Caccosoma faecigallinarum</name>
    <dbReference type="NCBI Taxonomy" id="2840720"/>
    <lineage>
        <taxon>Bacteria</taxon>
        <taxon>Bacillati</taxon>
        <taxon>Bacillota</taxon>
        <taxon>Bacillota incertae sedis</taxon>
        <taxon>Candidatus Caccosoma</taxon>
    </lineage>
</organism>
<evidence type="ECO:0000313" key="8">
    <source>
        <dbReference type="EMBL" id="HIT17057.1"/>
    </source>
</evidence>
<protein>
    <recommendedName>
        <fullName evidence="5 6">Large ribosomal subunit protein uL4</fullName>
    </recommendedName>
</protein>
<keyword evidence="3 6" id="KW-0689">Ribosomal protein</keyword>
<dbReference type="Pfam" id="PF00573">
    <property type="entry name" value="Ribosomal_L4"/>
    <property type="match status" value="1"/>
</dbReference>
<keyword evidence="4 6" id="KW-0687">Ribonucleoprotein</keyword>
<dbReference type="AlphaFoldDB" id="A0A9D1G7P9"/>
<dbReference type="InterPro" id="IPR013005">
    <property type="entry name" value="Ribosomal_uL4-like"/>
</dbReference>
<evidence type="ECO:0000256" key="3">
    <source>
        <dbReference type="ARBA" id="ARBA00022980"/>
    </source>
</evidence>
<dbReference type="InterPro" id="IPR002136">
    <property type="entry name" value="Ribosomal_uL4"/>
</dbReference>
<comment type="caution">
    <text evidence="8">The sequence shown here is derived from an EMBL/GenBank/DDBJ whole genome shotgun (WGS) entry which is preliminary data.</text>
</comment>
<dbReference type="SUPFAM" id="SSF52166">
    <property type="entry name" value="Ribosomal protein L4"/>
    <property type="match status" value="1"/>
</dbReference>
<dbReference type="GO" id="GO:1990904">
    <property type="term" value="C:ribonucleoprotein complex"/>
    <property type="evidence" value="ECO:0007669"/>
    <property type="project" value="UniProtKB-KW"/>
</dbReference>
<dbReference type="PANTHER" id="PTHR10746">
    <property type="entry name" value="50S RIBOSOMAL PROTEIN L4"/>
    <property type="match status" value="1"/>
</dbReference>
<dbReference type="HAMAP" id="MF_01328_B">
    <property type="entry name" value="Ribosomal_uL4_B"/>
    <property type="match status" value="1"/>
</dbReference>
<evidence type="ECO:0000256" key="7">
    <source>
        <dbReference type="SAM" id="MobiDB-lite"/>
    </source>
</evidence>
<reference evidence="8" key="2">
    <citation type="journal article" date="2021" name="PeerJ">
        <title>Extensive microbial diversity within the chicken gut microbiome revealed by metagenomics and culture.</title>
        <authorList>
            <person name="Gilroy R."/>
            <person name="Ravi A."/>
            <person name="Getino M."/>
            <person name="Pursley I."/>
            <person name="Horton D.L."/>
            <person name="Alikhan N.F."/>
            <person name="Baker D."/>
            <person name="Gharbi K."/>
            <person name="Hall N."/>
            <person name="Watson M."/>
            <person name="Adriaenssens E.M."/>
            <person name="Foster-Nyarko E."/>
            <person name="Jarju S."/>
            <person name="Secka A."/>
            <person name="Antonio M."/>
            <person name="Oren A."/>
            <person name="Chaudhuri R.R."/>
            <person name="La Ragione R."/>
            <person name="Hildebrand F."/>
            <person name="Pallen M.J."/>
        </authorList>
    </citation>
    <scope>NUCLEOTIDE SEQUENCE</scope>
    <source>
        <strain evidence="8">14508</strain>
    </source>
</reference>
<comment type="similarity">
    <text evidence="1 6">Belongs to the universal ribosomal protein uL4 family.</text>
</comment>
<reference evidence="8" key="1">
    <citation type="submission" date="2020-10" db="EMBL/GenBank/DDBJ databases">
        <authorList>
            <person name="Gilroy R."/>
        </authorList>
    </citation>
    <scope>NUCLEOTIDE SEQUENCE</scope>
    <source>
        <strain evidence="8">14508</strain>
    </source>
</reference>
<evidence type="ECO:0000256" key="1">
    <source>
        <dbReference type="ARBA" id="ARBA00010528"/>
    </source>
</evidence>
<feature type="region of interest" description="Disordered" evidence="7">
    <location>
        <begin position="47"/>
        <end position="96"/>
    </location>
</feature>
<feature type="compositionally biased region" description="Basic residues" evidence="7">
    <location>
        <begin position="59"/>
        <end position="70"/>
    </location>
</feature>
<evidence type="ECO:0000256" key="4">
    <source>
        <dbReference type="ARBA" id="ARBA00023274"/>
    </source>
</evidence>
<proteinExistence type="inferred from homology"/>
<name>A0A9D1G7P9_9FIRM</name>
<dbReference type="PANTHER" id="PTHR10746:SF6">
    <property type="entry name" value="LARGE RIBOSOMAL SUBUNIT PROTEIN UL4M"/>
    <property type="match status" value="1"/>
</dbReference>
<dbReference type="GO" id="GO:0006412">
    <property type="term" value="P:translation"/>
    <property type="evidence" value="ECO:0007669"/>
    <property type="project" value="UniProtKB-UniRule"/>
</dbReference>
<keyword evidence="6" id="KW-0699">rRNA-binding</keyword>
<dbReference type="NCBIfam" id="TIGR03953">
    <property type="entry name" value="rplD_bact"/>
    <property type="match status" value="1"/>
</dbReference>
<evidence type="ECO:0000256" key="6">
    <source>
        <dbReference type="HAMAP-Rule" id="MF_01328"/>
    </source>
</evidence>
<comment type="function">
    <text evidence="6">Forms part of the polypeptide exit tunnel.</text>
</comment>
<gene>
    <name evidence="6 8" type="primary">rplD</name>
    <name evidence="8" type="ORF">IAD04_01580</name>
</gene>
<sequence>MKYDVLNKNGEKVKDYTLSENIFGVEYHQQVVFDAIMVARANERQATAKTKKRSEVRGGGKKPFRQKGTGRARQGSSRAPQMVGGGNVFGPTGNQNFKIKQNRKEARLALKSVLSEKVSEKDLIIVDSFDLETPKTKEFASILKNVHAKDKVLLVVDDEDHATILSARNIENLKVVGPRGINVYDIVKHHSLIVSEKALTTIEEVFQ</sequence>
<comment type="function">
    <text evidence="6">One of the primary rRNA binding proteins, this protein initially binds near the 5'-end of the 23S rRNA. It is important during the early stages of 50S assembly. It makes multiple contacts with different domains of the 23S rRNA in the assembled 50S subunit and ribosome.</text>
</comment>
<comment type="subunit">
    <text evidence="2 6">Part of the 50S ribosomal subunit.</text>
</comment>
<dbReference type="GO" id="GO:0019843">
    <property type="term" value="F:rRNA binding"/>
    <property type="evidence" value="ECO:0007669"/>
    <property type="project" value="UniProtKB-UniRule"/>
</dbReference>
<dbReference type="GO" id="GO:0005840">
    <property type="term" value="C:ribosome"/>
    <property type="evidence" value="ECO:0007669"/>
    <property type="project" value="UniProtKB-KW"/>
</dbReference>
<evidence type="ECO:0000256" key="2">
    <source>
        <dbReference type="ARBA" id="ARBA00011838"/>
    </source>
</evidence>
<dbReference type="GO" id="GO:0003735">
    <property type="term" value="F:structural constituent of ribosome"/>
    <property type="evidence" value="ECO:0007669"/>
    <property type="project" value="InterPro"/>
</dbReference>
<evidence type="ECO:0000313" key="9">
    <source>
        <dbReference type="Proteomes" id="UP000886893"/>
    </source>
</evidence>
<dbReference type="Proteomes" id="UP000886893">
    <property type="component" value="Unassembled WGS sequence"/>
</dbReference>
<dbReference type="Gene3D" id="3.40.1370.10">
    <property type="match status" value="1"/>
</dbReference>
<keyword evidence="6" id="KW-0694">RNA-binding</keyword>
<evidence type="ECO:0000256" key="5">
    <source>
        <dbReference type="ARBA" id="ARBA00035244"/>
    </source>
</evidence>
<accession>A0A9D1G7P9</accession>